<gene>
    <name evidence="6" type="ORF">LAZ67_5002881</name>
</gene>
<sequence>MDAHHQSTIQDRLGHEADAALKLALHALPHPAHPASDGPACPACGSIDRSLGHRHWCCRSIRPLIREAFNIIGRPPRIKKNAAHVGSASNRKRSRMYLAAEPELYGDPGKFGDANGGLYLPAERSLADVLSEHADDFVRTGSPNIVCSKLPNHWRSNKTLPVAFKVCVLGEVTDGTLVTIRAGNDENCCAELRNYSAVVKNQVAKFNDLRFVGRSGRGKTFTLTITINSQPPQVTTYGKAIKVTVDGPREPR</sequence>
<proteinExistence type="predicted"/>
<feature type="domain" description="Runt" evidence="5">
    <location>
        <begin position="125"/>
        <end position="252"/>
    </location>
</feature>
<dbReference type="Pfam" id="PF00853">
    <property type="entry name" value="Runt"/>
    <property type="match status" value="1"/>
</dbReference>
<dbReference type="PANTHER" id="PTHR11950:SF31">
    <property type="entry name" value="SEGMENTATION PROTEIN RUNT"/>
    <property type="match status" value="1"/>
</dbReference>
<dbReference type="Proteomes" id="UP001235939">
    <property type="component" value="Chromosome 05"/>
</dbReference>
<evidence type="ECO:0000259" key="5">
    <source>
        <dbReference type="PROSITE" id="PS51062"/>
    </source>
</evidence>
<comment type="subcellular location">
    <subcellularLocation>
        <location evidence="1">Nucleus</location>
    </subcellularLocation>
</comment>
<evidence type="ECO:0000256" key="1">
    <source>
        <dbReference type="ARBA" id="ARBA00004123"/>
    </source>
</evidence>
<dbReference type="PANTHER" id="PTHR11950">
    <property type="entry name" value="RUNT RELATED"/>
    <property type="match status" value="1"/>
</dbReference>
<evidence type="ECO:0000313" key="7">
    <source>
        <dbReference type="Proteomes" id="UP001235939"/>
    </source>
</evidence>
<evidence type="ECO:0000256" key="2">
    <source>
        <dbReference type="ARBA" id="ARBA00023015"/>
    </source>
</evidence>
<organism evidence="6 7">
    <name type="scientific">Cordylochernes scorpioides</name>
    <dbReference type="NCBI Taxonomy" id="51811"/>
    <lineage>
        <taxon>Eukaryota</taxon>
        <taxon>Metazoa</taxon>
        <taxon>Ecdysozoa</taxon>
        <taxon>Arthropoda</taxon>
        <taxon>Chelicerata</taxon>
        <taxon>Arachnida</taxon>
        <taxon>Pseudoscorpiones</taxon>
        <taxon>Cheliferoidea</taxon>
        <taxon>Chernetidae</taxon>
        <taxon>Cordylochernes</taxon>
    </lineage>
</organism>
<dbReference type="InterPro" id="IPR008967">
    <property type="entry name" value="p53-like_TF_DNA-bd_sf"/>
</dbReference>
<dbReference type="PRINTS" id="PR00967">
    <property type="entry name" value="ONCOGENEAML1"/>
</dbReference>
<evidence type="ECO:0000256" key="4">
    <source>
        <dbReference type="ARBA" id="ARBA00023242"/>
    </source>
</evidence>
<feature type="non-terminal residue" evidence="6">
    <location>
        <position position="1"/>
    </location>
</feature>
<accession>A0ABY6KGR3</accession>
<name>A0ABY6KGR3_9ARAC</name>
<dbReference type="Gene3D" id="2.60.40.720">
    <property type="match status" value="1"/>
</dbReference>
<keyword evidence="2" id="KW-0805">Transcription regulation</keyword>
<dbReference type="InterPro" id="IPR012346">
    <property type="entry name" value="p53/RUNT-type_TF_DNA-bd_sf"/>
</dbReference>
<reference evidence="6 7" key="1">
    <citation type="submission" date="2022-01" db="EMBL/GenBank/DDBJ databases">
        <title>A chromosomal length assembly of Cordylochernes scorpioides.</title>
        <authorList>
            <person name="Zeh D."/>
            <person name="Zeh J."/>
        </authorList>
    </citation>
    <scope>NUCLEOTIDE SEQUENCE [LARGE SCALE GENOMIC DNA]</scope>
    <source>
        <strain evidence="6">IN4F17</strain>
        <tissue evidence="6">Whole Body</tissue>
    </source>
</reference>
<protein>
    <submittedName>
        <fullName evidence="6">RUNX1</fullName>
    </submittedName>
</protein>
<dbReference type="InterPro" id="IPR013524">
    <property type="entry name" value="Runt_dom"/>
</dbReference>
<keyword evidence="4" id="KW-0539">Nucleus</keyword>
<keyword evidence="7" id="KW-1185">Reference proteome</keyword>
<dbReference type="InterPro" id="IPR000040">
    <property type="entry name" value="AML1_Runt"/>
</dbReference>
<evidence type="ECO:0000313" key="6">
    <source>
        <dbReference type="EMBL" id="UYV68036.1"/>
    </source>
</evidence>
<dbReference type="PROSITE" id="PS51062">
    <property type="entry name" value="RUNT"/>
    <property type="match status" value="1"/>
</dbReference>
<dbReference type="EMBL" id="CP092867">
    <property type="protein sequence ID" value="UYV68036.1"/>
    <property type="molecule type" value="Genomic_DNA"/>
</dbReference>
<keyword evidence="3" id="KW-0804">Transcription</keyword>
<dbReference type="SUPFAM" id="SSF49417">
    <property type="entry name" value="p53-like transcription factors"/>
    <property type="match status" value="1"/>
</dbReference>
<evidence type="ECO:0000256" key="3">
    <source>
        <dbReference type="ARBA" id="ARBA00023163"/>
    </source>
</evidence>